<dbReference type="Proteomes" id="UP001362999">
    <property type="component" value="Unassembled WGS sequence"/>
</dbReference>
<evidence type="ECO:0000256" key="1">
    <source>
        <dbReference type="SAM" id="MobiDB-lite"/>
    </source>
</evidence>
<comment type="caution">
    <text evidence="2">The sequence shown here is derived from an EMBL/GenBank/DDBJ whole genome shotgun (WGS) entry which is preliminary data.</text>
</comment>
<dbReference type="AlphaFoldDB" id="A0AAV9ZRH5"/>
<reference evidence="2 3" key="1">
    <citation type="journal article" date="2024" name="J Genomics">
        <title>Draft genome sequencing and assembly of Favolaschia claudopus CIRM-BRFM 2984 isolated from oak limbs.</title>
        <authorList>
            <person name="Navarro D."/>
            <person name="Drula E."/>
            <person name="Chaduli D."/>
            <person name="Cazenave R."/>
            <person name="Ahrendt S."/>
            <person name="Wang J."/>
            <person name="Lipzen A."/>
            <person name="Daum C."/>
            <person name="Barry K."/>
            <person name="Grigoriev I.V."/>
            <person name="Favel A."/>
            <person name="Rosso M.N."/>
            <person name="Martin F."/>
        </authorList>
    </citation>
    <scope>NUCLEOTIDE SEQUENCE [LARGE SCALE GENOMIC DNA]</scope>
    <source>
        <strain evidence="2 3">CIRM-BRFM 2984</strain>
    </source>
</reference>
<keyword evidence="3" id="KW-1185">Reference proteome</keyword>
<organism evidence="2 3">
    <name type="scientific">Favolaschia claudopus</name>
    <dbReference type="NCBI Taxonomy" id="2862362"/>
    <lineage>
        <taxon>Eukaryota</taxon>
        <taxon>Fungi</taxon>
        <taxon>Dikarya</taxon>
        <taxon>Basidiomycota</taxon>
        <taxon>Agaricomycotina</taxon>
        <taxon>Agaricomycetes</taxon>
        <taxon>Agaricomycetidae</taxon>
        <taxon>Agaricales</taxon>
        <taxon>Marasmiineae</taxon>
        <taxon>Mycenaceae</taxon>
        <taxon>Favolaschia</taxon>
    </lineage>
</organism>
<name>A0AAV9ZRH5_9AGAR</name>
<feature type="compositionally biased region" description="Basic and acidic residues" evidence="1">
    <location>
        <begin position="132"/>
        <end position="154"/>
    </location>
</feature>
<feature type="compositionally biased region" description="Basic and acidic residues" evidence="1">
    <location>
        <begin position="164"/>
        <end position="174"/>
    </location>
</feature>
<feature type="region of interest" description="Disordered" evidence="1">
    <location>
        <begin position="54"/>
        <end position="235"/>
    </location>
</feature>
<feature type="compositionally biased region" description="Basic and acidic residues" evidence="1">
    <location>
        <begin position="342"/>
        <end position="351"/>
    </location>
</feature>
<feature type="compositionally biased region" description="Polar residues" evidence="1">
    <location>
        <begin position="217"/>
        <end position="231"/>
    </location>
</feature>
<feature type="compositionally biased region" description="Basic and acidic residues" evidence="1">
    <location>
        <begin position="109"/>
        <end position="124"/>
    </location>
</feature>
<feature type="compositionally biased region" description="Acidic residues" evidence="1">
    <location>
        <begin position="281"/>
        <end position="294"/>
    </location>
</feature>
<proteinExistence type="predicted"/>
<evidence type="ECO:0000313" key="2">
    <source>
        <dbReference type="EMBL" id="KAK6988932.1"/>
    </source>
</evidence>
<feature type="compositionally biased region" description="Acidic residues" evidence="1">
    <location>
        <begin position="54"/>
        <end position="63"/>
    </location>
</feature>
<sequence>MPQDREPKRAATEGGLEAVVVGAKGRCGEAGKAATALVEDGGGDAEAEIAALAEEDVETENGGEESVRGDEGQADLAATALAGDTGGDAEAETAALAEEDGETENGGEESVRGDEGRTAARQTEETEAAAETSRESSDPDSPEERWRQAELERIGRRRERERKRKDAQLLRRAEQPLPFPGLGYSFDTWTEPGEYRPRPFPIPKKTTPQAMAPAANDRTSTTRRANASGSASVDLKRTRWRSTEDDLLEDEYDRIQILHAHSPWAETRFARYLNVETLNESGDEDREDGGEDRDGESNEGRGERNKGKQAVREDWERMLAEARRSDKQHPPSSRPEMLPAAEVRRRQDASDALKWAQRRRETALEGILGLLGDSRDPDGRLRSLLRSELRVKRLRGS</sequence>
<evidence type="ECO:0000313" key="3">
    <source>
        <dbReference type="Proteomes" id="UP001362999"/>
    </source>
</evidence>
<gene>
    <name evidence="2" type="ORF">R3P38DRAFT_3438904</name>
</gene>
<accession>A0AAV9ZRH5</accession>
<dbReference type="EMBL" id="JAWWNJ010000118">
    <property type="protein sequence ID" value="KAK6988932.1"/>
    <property type="molecule type" value="Genomic_DNA"/>
</dbReference>
<feature type="region of interest" description="Disordered" evidence="1">
    <location>
        <begin position="278"/>
        <end position="352"/>
    </location>
</feature>
<feature type="compositionally biased region" description="Acidic residues" evidence="1">
    <location>
        <begin position="87"/>
        <end position="107"/>
    </location>
</feature>
<feature type="compositionally biased region" description="Basic and acidic residues" evidence="1">
    <location>
        <begin position="295"/>
        <end position="329"/>
    </location>
</feature>
<feature type="compositionally biased region" description="Low complexity" evidence="1">
    <location>
        <begin position="74"/>
        <end position="83"/>
    </location>
</feature>
<protein>
    <submittedName>
        <fullName evidence="2">Uncharacterized protein</fullName>
    </submittedName>
</protein>